<dbReference type="InterPro" id="IPR029068">
    <property type="entry name" value="Glyas_Bleomycin-R_OHBP_Dase"/>
</dbReference>
<gene>
    <name evidence="2" type="ORF">HGA10_00175</name>
</gene>
<dbReference type="SUPFAM" id="SSF54593">
    <property type="entry name" value="Glyoxalase/Bleomycin resistance protein/Dihydroxybiphenyl dioxygenase"/>
    <property type="match status" value="1"/>
</dbReference>
<dbReference type="PANTHER" id="PTHR35908">
    <property type="entry name" value="HYPOTHETICAL FUSION PROTEIN"/>
    <property type="match status" value="1"/>
</dbReference>
<evidence type="ECO:0000259" key="1">
    <source>
        <dbReference type="PROSITE" id="PS51819"/>
    </source>
</evidence>
<accession>A0A846VZ37</accession>
<organism evidence="2 3">
    <name type="scientific">Nocardia coubleae</name>
    <dbReference type="NCBI Taxonomy" id="356147"/>
    <lineage>
        <taxon>Bacteria</taxon>
        <taxon>Bacillati</taxon>
        <taxon>Actinomycetota</taxon>
        <taxon>Actinomycetes</taxon>
        <taxon>Mycobacteriales</taxon>
        <taxon>Nocardiaceae</taxon>
        <taxon>Nocardia</taxon>
    </lineage>
</organism>
<dbReference type="Proteomes" id="UP000572007">
    <property type="component" value="Unassembled WGS sequence"/>
</dbReference>
<evidence type="ECO:0000313" key="2">
    <source>
        <dbReference type="EMBL" id="NKX85728.1"/>
    </source>
</evidence>
<proteinExistence type="predicted"/>
<dbReference type="Pfam" id="PF18029">
    <property type="entry name" value="Glyoxalase_6"/>
    <property type="match status" value="1"/>
</dbReference>
<keyword evidence="3" id="KW-1185">Reference proteome</keyword>
<dbReference type="InterPro" id="IPR041581">
    <property type="entry name" value="Glyoxalase_6"/>
</dbReference>
<dbReference type="InterPro" id="IPR037523">
    <property type="entry name" value="VOC_core"/>
</dbReference>
<sequence>MQEVWMKLAAVTIDCPDPDALAEFYARATGFERSPDSDPEYIELTGPNGVSLGFERVADYRPPQWPGQQTPQQCHLDFAVPDLDEGEARLLTLGATKAEVQPEPDRWRVLIDPAGHPFCLVIDGA</sequence>
<dbReference type="AlphaFoldDB" id="A0A846VZ37"/>
<dbReference type="PROSITE" id="PS51819">
    <property type="entry name" value="VOC"/>
    <property type="match status" value="1"/>
</dbReference>
<comment type="caution">
    <text evidence="2">The sequence shown here is derived from an EMBL/GenBank/DDBJ whole genome shotgun (WGS) entry which is preliminary data.</text>
</comment>
<reference evidence="2 3" key="1">
    <citation type="submission" date="2020-04" db="EMBL/GenBank/DDBJ databases">
        <title>MicrobeNet Type strains.</title>
        <authorList>
            <person name="Nicholson A.C."/>
        </authorList>
    </citation>
    <scope>NUCLEOTIDE SEQUENCE [LARGE SCALE GENOMIC DNA]</scope>
    <source>
        <strain evidence="2 3">DSM 44960</strain>
    </source>
</reference>
<dbReference type="PANTHER" id="PTHR35908:SF1">
    <property type="entry name" value="CONSERVED PROTEIN"/>
    <property type="match status" value="1"/>
</dbReference>
<evidence type="ECO:0000313" key="3">
    <source>
        <dbReference type="Proteomes" id="UP000572007"/>
    </source>
</evidence>
<name>A0A846VZ37_9NOCA</name>
<dbReference type="EMBL" id="JAAXOM010000001">
    <property type="protein sequence ID" value="NKX85728.1"/>
    <property type="molecule type" value="Genomic_DNA"/>
</dbReference>
<dbReference type="Gene3D" id="3.10.180.10">
    <property type="entry name" value="2,3-Dihydroxybiphenyl 1,2-Dioxygenase, domain 1"/>
    <property type="match status" value="1"/>
</dbReference>
<dbReference type="CDD" id="cd06587">
    <property type="entry name" value="VOC"/>
    <property type="match status" value="1"/>
</dbReference>
<protein>
    <submittedName>
        <fullName evidence="2">VOC family protein</fullName>
    </submittedName>
</protein>
<feature type="domain" description="VOC" evidence="1">
    <location>
        <begin position="7"/>
        <end position="123"/>
    </location>
</feature>